<dbReference type="AlphaFoldDB" id="A0A382F7S0"/>
<proteinExistence type="predicted"/>
<keyword evidence="1" id="KW-1133">Transmembrane helix</keyword>
<reference evidence="2" key="1">
    <citation type="submission" date="2018-05" db="EMBL/GenBank/DDBJ databases">
        <authorList>
            <person name="Lanie J.A."/>
            <person name="Ng W.-L."/>
            <person name="Kazmierczak K.M."/>
            <person name="Andrzejewski T.M."/>
            <person name="Davidsen T.M."/>
            <person name="Wayne K.J."/>
            <person name="Tettelin H."/>
            <person name="Glass J.I."/>
            <person name="Rusch D."/>
            <person name="Podicherti R."/>
            <person name="Tsui H.-C.T."/>
            <person name="Winkler M.E."/>
        </authorList>
    </citation>
    <scope>NUCLEOTIDE SEQUENCE</scope>
</reference>
<feature type="transmembrane region" description="Helical" evidence="1">
    <location>
        <begin position="20"/>
        <end position="50"/>
    </location>
</feature>
<evidence type="ECO:0000313" key="2">
    <source>
        <dbReference type="EMBL" id="SVB58243.1"/>
    </source>
</evidence>
<accession>A0A382F7S0</accession>
<name>A0A382F7S0_9ZZZZ</name>
<gene>
    <name evidence="2" type="ORF">METZ01_LOCUS211097</name>
</gene>
<keyword evidence="1" id="KW-0812">Transmembrane</keyword>
<organism evidence="2">
    <name type="scientific">marine metagenome</name>
    <dbReference type="NCBI Taxonomy" id="408172"/>
    <lineage>
        <taxon>unclassified sequences</taxon>
        <taxon>metagenomes</taxon>
        <taxon>ecological metagenomes</taxon>
    </lineage>
</organism>
<evidence type="ECO:0000256" key="1">
    <source>
        <dbReference type="SAM" id="Phobius"/>
    </source>
</evidence>
<keyword evidence="1" id="KW-0472">Membrane</keyword>
<dbReference type="EMBL" id="UINC01048110">
    <property type="protein sequence ID" value="SVB58243.1"/>
    <property type="molecule type" value="Genomic_DNA"/>
</dbReference>
<sequence>SVPFNEAPFLTAAKADVEAIRIAVATATSFLGVVFIWVLGVWGIIVLVWSKKSVWGQAPRVLKNAANNSRKM</sequence>
<protein>
    <submittedName>
        <fullName evidence="2">Uncharacterized protein</fullName>
    </submittedName>
</protein>
<feature type="non-terminal residue" evidence="2">
    <location>
        <position position="1"/>
    </location>
</feature>